<comment type="caution">
    <text evidence="1">The sequence shown here is derived from an EMBL/GenBank/DDBJ whole genome shotgun (WGS) entry which is preliminary data.</text>
</comment>
<sequence>MEDNTMDLQNTDLQGGTLQISTEVLAKIARCAALEIEGVAGVSCGKQNKKLSNLLEASSIQTPVAVEMRDGTATITLHLMMRFGARIPSVAEKVQENVKNAVQNMTNVTVSRVNLVIAGLADADAEQQ</sequence>
<keyword evidence="2" id="KW-1185">Reference proteome</keyword>
<dbReference type="Proteomes" id="UP000220959">
    <property type="component" value="Unassembled WGS sequence"/>
</dbReference>
<evidence type="ECO:0000313" key="2">
    <source>
        <dbReference type="Proteomes" id="UP000220959"/>
    </source>
</evidence>
<organism evidence="1 2">
    <name type="scientific">Faecalibacterium langellae</name>
    <dbReference type="NCBI Taxonomy" id="3435293"/>
    <lineage>
        <taxon>Bacteria</taxon>
        <taxon>Bacillati</taxon>
        <taxon>Bacillota</taxon>
        <taxon>Clostridia</taxon>
        <taxon>Eubacteriales</taxon>
        <taxon>Oscillospiraceae</taxon>
        <taxon>Faecalibacterium</taxon>
    </lineage>
</organism>
<dbReference type="EMBL" id="NMTR01000021">
    <property type="protein sequence ID" value="PDX60655.1"/>
    <property type="molecule type" value="Genomic_DNA"/>
</dbReference>
<gene>
    <name evidence="1" type="ORF">CGS49_11790</name>
</gene>
<reference evidence="1 2" key="1">
    <citation type="journal article" date="2017" name="Front. Microbiol.">
        <title>New Insights into the Diversity of the Genus Faecalibacterium.</title>
        <authorList>
            <person name="Benevides L."/>
            <person name="Burman S."/>
            <person name="Martin R."/>
            <person name="Robert V."/>
            <person name="Thomas M."/>
            <person name="Miquel S."/>
            <person name="Chain F."/>
            <person name="Sokol H."/>
            <person name="Bermudez-Humaran L.G."/>
            <person name="Morrison M."/>
            <person name="Langella P."/>
            <person name="Azevedo V.A."/>
            <person name="Chatel J.M."/>
            <person name="Soares S."/>
        </authorList>
    </citation>
    <scope>NUCLEOTIDE SEQUENCE [LARGE SCALE GENOMIC DNA]</scope>
    <source>
        <strain evidence="2">CNCM I-4541</strain>
    </source>
</reference>
<evidence type="ECO:0000313" key="1">
    <source>
        <dbReference type="EMBL" id="PDX60655.1"/>
    </source>
</evidence>
<proteinExistence type="predicted"/>
<protein>
    <submittedName>
        <fullName evidence="1">Asp23/Gls24 family envelope stress response protein</fullName>
    </submittedName>
</protein>
<name>A0ACC9CXV8_9FIRM</name>
<accession>A0ACC9CXV8</accession>